<sequence length="52" mass="5983">MLWRRSLYRLFGSTQKGEGRIANARFAALVSHYLFDTDFCIAAVSRRFVRAG</sequence>
<evidence type="ECO:0000313" key="2">
    <source>
        <dbReference type="Proteomes" id="UP000199600"/>
    </source>
</evidence>
<gene>
    <name evidence="1" type="ORF">PROAA_310023</name>
</gene>
<evidence type="ECO:0000313" key="1">
    <source>
        <dbReference type="EMBL" id="SBT09191.1"/>
    </source>
</evidence>
<name>A0A1A8XWU0_9RHOO</name>
<dbReference type="AlphaFoldDB" id="A0A1A8XWU0"/>
<reference evidence="1 2" key="1">
    <citation type="submission" date="2016-06" db="EMBL/GenBank/DDBJ databases">
        <authorList>
            <person name="Kjaerup R.B."/>
            <person name="Dalgaard T.S."/>
            <person name="Juul-Madsen H.R."/>
        </authorList>
    </citation>
    <scope>NUCLEOTIDE SEQUENCE [LARGE SCALE GENOMIC DNA]</scope>
    <source>
        <strain evidence="1">2</strain>
    </source>
</reference>
<organism evidence="1 2">
    <name type="scientific">Candidatus Propionivibrio aalborgensis</name>
    <dbReference type="NCBI Taxonomy" id="1860101"/>
    <lineage>
        <taxon>Bacteria</taxon>
        <taxon>Pseudomonadati</taxon>
        <taxon>Pseudomonadota</taxon>
        <taxon>Betaproteobacteria</taxon>
        <taxon>Rhodocyclales</taxon>
        <taxon>Rhodocyclaceae</taxon>
        <taxon>Propionivibrio</taxon>
    </lineage>
</organism>
<accession>A0A1A8XWU0</accession>
<protein>
    <submittedName>
        <fullName evidence="1">Uncharacterized protein</fullName>
    </submittedName>
</protein>
<keyword evidence="2" id="KW-1185">Reference proteome</keyword>
<dbReference type="Proteomes" id="UP000199600">
    <property type="component" value="Unassembled WGS sequence"/>
</dbReference>
<dbReference type="EMBL" id="FLQY01000235">
    <property type="protein sequence ID" value="SBT09191.1"/>
    <property type="molecule type" value="Genomic_DNA"/>
</dbReference>
<proteinExistence type="predicted"/>
<dbReference type="RefSeq" id="WP_186411504.1">
    <property type="nucleotide sequence ID" value="NZ_FLQY01000235.1"/>
</dbReference>